<reference evidence="3" key="1">
    <citation type="submission" date="2023-02" db="EMBL/GenBank/DDBJ databases">
        <title>Genome of toxic invasive species Heracleum sosnowskyi carries increased number of genes despite the absence of recent whole-genome duplications.</title>
        <authorList>
            <person name="Schelkunov M."/>
            <person name="Shtratnikova V."/>
            <person name="Makarenko M."/>
            <person name="Klepikova A."/>
            <person name="Omelchenko D."/>
            <person name="Novikova G."/>
            <person name="Obukhova E."/>
            <person name="Bogdanov V."/>
            <person name="Penin A."/>
            <person name="Logacheva M."/>
        </authorList>
    </citation>
    <scope>NUCLEOTIDE SEQUENCE</scope>
    <source>
        <strain evidence="3">Hsosn_3</strain>
        <tissue evidence="3">Leaf</tissue>
    </source>
</reference>
<sequence>MESDGFDMGDYPLFSNFGVITRLHYPPDKPASHEMLIALKYSSRLAIQQFNKAQKTKFRNVVVLKANVQPLSPYRPSVPELHQASQAPPQVGASTHPKPPVMPAEVTQSESSSVRASEPSSSQLTQELQQISLKPESSSIEAAQPNPANHFVVELLDKDLHQYDVTISPEVSSRGVNRAVMKQLVKLYRNSHLGNRLPVYDGRKSLYAAGPLPFVNKEFKIVLTDEDDGSGGGRRERDFKVVIKLASRVDMHHLKMFLKGSRDDAPQEALQVLDIVLRELPTSRFSPVGRSFYAPDIGSKPLGEGLESWRGFYQSIRPTRMGLSLNIADFIDADMSTTAFIEPLPVIEFNSQLLNTDFVEN</sequence>
<keyword evidence="4" id="KW-1185">Reference proteome</keyword>
<feature type="region of interest" description="Disordered" evidence="1">
    <location>
        <begin position="75"/>
        <end position="125"/>
    </location>
</feature>
<dbReference type="SUPFAM" id="SSF101690">
    <property type="entry name" value="PAZ domain"/>
    <property type="match status" value="1"/>
</dbReference>
<evidence type="ECO:0000256" key="1">
    <source>
        <dbReference type="SAM" id="MobiDB-lite"/>
    </source>
</evidence>
<evidence type="ECO:0000259" key="2">
    <source>
        <dbReference type="SMART" id="SM01163"/>
    </source>
</evidence>
<evidence type="ECO:0000313" key="3">
    <source>
        <dbReference type="EMBL" id="KAK1374376.1"/>
    </source>
</evidence>
<dbReference type="InterPro" id="IPR032474">
    <property type="entry name" value="Argonaute_N"/>
</dbReference>
<dbReference type="Pfam" id="PF08699">
    <property type="entry name" value="ArgoL1"/>
    <property type="match status" value="1"/>
</dbReference>
<dbReference type="InterPro" id="IPR036085">
    <property type="entry name" value="PAZ_dom_sf"/>
</dbReference>
<dbReference type="EMBL" id="JAUIZM010000007">
    <property type="protein sequence ID" value="KAK1374376.1"/>
    <property type="molecule type" value="Genomic_DNA"/>
</dbReference>
<feature type="compositionally biased region" description="Low complexity" evidence="1">
    <location>
        <begin position="109"/>
        <end position="122"/>
    </location>
</feature>
<accession>A0AAD8HW60</accession>
<dbReference type="PANTHER" id="PTHR22891">
    <property type="entry name" value="EUKARYOTIC TRANSLATION INITIATION FACTOR 2C"/>
    <property type="match status" value="1"/>
</dbReference>
<organism evidence="3 4">
    <name type="scientific">Heracleum sosnowskyi</name>
    <dbReference type="NCBI Taxonomy" id="360622"/>
    <lineage>
        <taxon>Eukaryota</taxon>
        <taxon>Viridiplantae</taxon>
        <taxon>Streptophyta</taxon>
        <taxon>Embryophyta</taxon>
        <taxon>Tracheophyta</taxon>
        <taxon>Spermatophyta</taxon>
        <taxon>Magnoliopsida</taxon>
        <taxon>eudicotyledons</taxon>
        <taxon>Gunneridae</taxon>
        <taxon>Pentapetalae</taxon>
        <taxon>asterids</taxon>
        <taxon>campanulids</taxon>
        <taxon>Apiales</taxon>
        <taxon>Apiaceae</taxon>
        <taxon>Apioideae</taxon>
        <taxon>apioid superclade</taxon>
        <taxon>Tordylieae</taxon>
        <taxon>Tordyliinae</taxon>
        <taxon>Heracleum</taxon>
    </lineage>
</organism>
<dbReference type="Proteomes" id="UP001237642">
    <property type="component" value="Unassembled WGS sequence"/>
</dbReference>
<dbReference type="InterPro" id="IPR014811">
    <property type="entry name" value="ArgoL1"/>
</dbReference>
<dbReference type="Pfam" id="PF16486">
    <property type="entry name" value="ArgoN"/>
    <property type="match status" value="1"/>
</dbReference>
<comment type="caution">
    <text evidence="3">The sequence shown here is derived from an EMBL/GenBank/DDBJ whole genome shotgun (WGS) entry which is preliminary data.</text>
</comment>
<name>A0AAD8HW60_9APIA</name>
<protein>
    <recommendedName>
        <fullName evidence="2">Argonaute linker 1 domain-containing protein</fullName>
    </recommendedName>
</protein>
<gene>
    <name evidence="3" type="ORF">POM88_030569</name>
</gene>
<evidence type="ECO:0000313" key="4">
    <source>
        <dbReference type="Proteomes" id="UP001237642"/>
    </source>
</evidence>
<dbReference type="SMART" id="SM01163">
    <property type="entry name" value="DUF1785"/>
    <property type="match status" value="1"/>
</dbReference>
<feature type="domain" description="Argonaute linker 1" evidence="2">
    <location>
        <begin position="286"/>
        <end position="343"/>
    </location>
</feature>
<reference evidence="3" key="2">
    <citation type="submission" date="2023-05" db="EMBL/GenBank/DDBJ databases">
        <authorList>
            <person name="Schelkunov M.I."/>
        </authorList>
    </citation>
    <scope>NUCLEOTIDE SEQUENCE</scope>
    <source>
        <strain evidence="3">Hsosn_3</strain>
        <tissue evidence="3">Leaf</tissue>
    </source>
</reference>
<proteinExistence type="predicted"/>
<dbReference type="AlphaFoldDB" id="A0AAD8HW60"/>